<dbReference type="PANTHER" id="PTHR43005:SF1">
    <property type="entry name" value="SPERMIDINE_PUTRESCINE TRANSPORT SYSTEM PERMEASE PROTEIN"/>
    <property type="match status" value="1"/>
</dbReference>
<dbReference type="Gene3D" id="1.10.3720.10">
    <property type="entry name" value="MetI-like"/>
    <property type="match status" value="1"/>
</dbReference>
<comment type="caution">
    <text evidence="9">The sequence shown here is derived from an EMBL/GenBank/DDBJ whole genome shotgun (WGS) entry which is preliminary data.</text>
</comment>
<keyword evidence="6 7" id="KW-0472">Membrane</keyword>
<comment type="subcellular location">
    <subcellularLocation>
        <location evidence="1 7">Cell membrane</location>
        <topology evidence="1 7">Multi-pass membrane protein</topology>
    </subcellularLocation>
</comment>
<dbReference type="CDD" id="cd06261">
    <property type="entry name" value="TM_PBP2"/>
    <property type="match status" value="1"/>
</dbReference>
<protein>
    <submittedName>
        <fullName evidence="9">Sugar ABC transporter permease</fullName>
    </submittedName>
</protein>
<keyword evidence="5 7" id="KW-1133">Transmembrane helix</keyword>
<evidence type="ECO:0000259" key="8">
    <source>
        <dbReference type="PROSITE" id="PS50928"/>
    </source>
</evidence>
<sequence>MSPGVALLGLLSLIPLVMLIMMSFSRVRLLGGLQLEFVGLDNWIRAFSDVELWKSWVLTIGFFVSTLGVELVLGIAIAVVLNRLTRGRGLLLPLILLPMFVAPSIVGLLGRYMLDPTFGLYANLLQGLGFEQDVLGNPVSAFVAVTLMDVWEWTPLIALITLAGLSGVNPSVLEAASIDGADEWKKFWNIVLPSIKPILLVAILIRSMDAVRYFDIISVTTNGGPADATKIIPVRLYEAAFRFFDLGYAAVIGIMMLALTIMIARLFVGLLSEKETH</sequence>
<feature type="transmembrane region" description="Helical" evidence="7">
    <location>
        <begin position="56"/>
        <end position="81"/>
    </location>
</feature>
<evidence type="ECO:0000256" key="5">
    <source>
        <dbReference type="ARBA" id="ARBA00022989"/>
    </source>
</evidence>
<evidence type="ECO:0000256" key="2">
    <source>
        <dbReference type="ARBA" id="ARBA00022448"/>
    </source>
</evidence>
<name>A0ABQ3GGR4_9MICC</name>
<comment type="similarity">
    <text evidence="7">Belongs to the binding-protein-dependent transport system permease family.</text>
</comment>
<organism evidence="9 10">
    <name type="scientific">Zhihengliuella salsuginis</name>
    <dbReference type="NCBI Taxonomy" id="578222"/>
    <lineage>
        <taxon>Bacteria</taxon>
        <taxon>Bacillati</taxon>
        <taxon>Actinomycetota</taxon>
        <taxon>Actinomycetes</taxon>
        <taxon>Micrococcales</taxon>
        <taxon>Micrococcaceae</taxon>
        <taxon>Zhihengliuella</taxon>
    </lineage>
</organism>
<gene>
    <name evidence="9" type="ORF">GCM10008096_14260</name>
</gene>
<reference evidence="10" key="1">
    <citation type="journal article" date="2019" name="Int. J. Syst. Evol. Microbiol.">
        <title>The Global Catalogue of Microorganisms (GCM) 10K type strain sequencing project: providing services to taxonomists for standard genome sequencing and annotation.</title>
        <authorList>
            <consortium name="The Broad Institute Genomics Platform"/>
            <consortium name="The Broad Institute Genome Sequencing Center for Infectious Disease"/>
            <person name="Wu L."/>
            <person name="Ma J."/>
        </authorList>
    </citation>
    <scope>NUCLEOTIDE SEQUENCE [LARGE SCALE GENOMIC DNA]</scope>
    <source>
        <strain evidence="10">KCTC 19466</strain>
    </source>
</reference>
<feature type="transmembrane region" description="Helical" evidence="7">
    <location>
        <begin position="246"/>
        <end position="268"/>
    </location>
</feature>
<evidence type="ECO:0000256" key="1">
    <source>
        <dbReference type="ARBA" id="ARBA00004651"/>
    </source>
</evidence>
<keyword evidence="2 7" id="KW-0813">Transport</keyword>
<feature type="transmembrane region" description="Helical" evidence="7">
    <location>
        <begin position="156"/>
        <end position="175"/>
    </location>
</feature>
<dbReference type="PANTHER" id="PTHR43005">
    <property type="entry name" value="BLR7065 PROTEIN"/>
    <property type="match status" value="1"/>
</dbReference>
<keyword evidence="3" id="KW-1003">Cell membrane</keyword>
<dbReference type="EMBL" id="BMXK01000005">
    <property type="protein sequence ID" value="GHD05407.1"/>
    <property type="molecule type" value="Genomic_DNA"/>
</dbReference>
<feature type="domain" description="ABC transmembrane type-1" evidence="8">
    <location>
        <begin position="56"/>
        <end position="267"/>
    </location>
</feature>
<accession>A0ABQ3GGR4</accession>
<dbReference type="Pfam" id="PF00528">
    <property type="entry name" value="BPD_transp_1"/>
    <property type="match status" value="1"/>
</dbReference>
<dbReference type="Proteomes" id="UP000642819">
    <property type="component" value="Unassembled WGS sequence"/>
</dbReference>
<evidence type="ECO:0000313" key="9">
    <source>
        <dbReference type="EMBL" id="GHD05407.1"/>
    </source>
</evidence>
<evidence type="ECO:0000256" key="4">
    <source>
        <dbReference type="ARBA" id="ARBA00022692"/>
    </source>
</evidence>
<proteinExistence type="inferred from homology"/>
<dbReference type="InterPro" id="IPR000515">
    <property type="entry name" value="MetI-like"/>
</dbReference>
<evidence type="ECO:0000256" key="6">
    <source>
        <dbReference type="ARBA" id="ARBA00023136"/>
    </source>
</evidence>
<keyword evidence="10" id="KW-1185">Reference proteome</keyword>
<feature type="transmembrane region" description="Helical" evidence="7">
    <location>
        <begin position="187"/>
        <end position="205"/>
    </location>
</feature>
<evidence type="ECO:0000256" key="3">
    <source>
        <dbReference type="ARBA" id="ARBA00022475"/>
    </source>
</evidence>
<dbReference type="SUPFAM" id="SSF161098">
    <property type="entry name" value="MetI-like"/>
    <property type="match status" value="1"/>
</dbReference>
<feature type="transmembrane region" description="Helical" evidence="7">
    <location>
        <begin position="90"/>
        <end position="114"/>
    </location>
</feature>
<dbReference type="PROSITE" id="PS50928">
    <property type="entry name" value="ABC_TM1"/>
    <property type="match status" value="1"/>
</dbReference>
<evidence type="ECO:0000313" key="10">
    <source>
        <dbReference type="Proteomes" id="UP000642819"/>
    </source>
</evidence>
<evidence type="ECO:0000256" key="7">
    <source>
        <dbReference type="RuleBase" id="RU363032"/>
    </source>
</evidence>
<keyword evidence="4 7" id="KW-0812">Transmembrane</keyword>
<dbReference type="InterPro" id="IPR035906">
    <property type="entry name" value="MetI-like_sf"/>
</dbReference>